<accession>A0A7W6C4D9</accession>
<organism evidence="1 2">
    <name type="scientific">Rhizobium skierniewicense</name>
    <dbReference type="NCBI Taxonomy" id="984260"/>
    <lineage>
        <taxon>Bacteria</taxon>
        <taxon>Pseudomonadati</taxon>
        <taxon>Pseudomonadota</taxon>
        <taxon>Alphaproteobacteria</taxon>
        <taxon>Hyphomicrobiales</taxon>
        <taxon>Rhizobiaceae</taxon>
        <taxon>Rhizobium/Agrobacterium group</taxon>
        <taxon>Rhizobium</taxon>
    </lineage>
</organism>
<proteinExistence type="predicted"/>
<dbReference type="AlphaFoldDB" id="A0A7W6C4D9"/>
<keyword evidence="2" id="KW-1185">Reference proteome</keyword>
<evidence type="ECO:0000313" key="2">
    <source>
        <dbReference type="Proteomes" id="UP000565286"/>
    </source>
</evidence>
<feature type="non-terminal residue" evidence="1">
    <location>
        <position position="26"/>
    </location>
</feature>
<gene>
    <name evidence="1" type="ORF">GGQ73_000544</name>
</gene>
<evidence type="ECO:0000313" key="1">
    <source>
        <dbReference type="EMBL" id="MBB3944621.1"/>
    </source>
</evidence>
<sequence length="26" mass="2836">MTDQPSSSDFIQASRVLKVKSPLGED</sequence>
<protein>
    <submittedName>
        <fullName evidence="1">Uncharacterized protein</fullName>
    </submittedName>
</protein>
<name>A0A7W6C4D9_9HYPH</name>
<comment type="caution">
    <text evidence="1">The sequence shown here is derived from an EMBL/GenBank/DDBJ whole genome shotgun (WGS) entry which is preliminary data.</text>
</comment>
<reference evidence="1 2" key="1">
    <citation type="submission" date="2020-08" db="EMBL/GenBank/DDBJ databases">
        <title>Genomic Encyclopedia of Type Strains, Phase IV (KMG-IV): sequencing the most valuable type-strain genomes for metagenomic binning, comparative biology and taxonomic classification.</title>
        <authorList>
            <person name="Goeker M."/>
        </authorList>
    </citation>
    <scope>NUCLEOTIDE SEQUENCE [LARGE SCALE GENOMIC DNA]</scope>
    <source>
        <strain evidence="1 2">DSM 26438</strain>
    </source>
</reference>
<dbReference type="Proteomes" id="UP000565286">
    <property type="component" value="Unassembled WGS sequence"/>
</dbReference>
<dbReference type="EMBL" id="JACIDV010000001">
    <property type="protein sequence ID" value="MBB3944621.1"/>
    <property type="molecule type" value="Genomic_DNA"/>
</dbReference>